<keyword evidence="1" id="KW-0812">Transmembrane</keyword>
<reference evidence="3" key="1">
    <citation type="submission" date="2016-10" db="EMBL/GenBank/DDBJ databases">
        <authorList>
            <person name="Varghese N."/>
            <person name="Submissions S."/>
        </authorList>
    </citation>
    <scope>NUCLEOTIDE SEQUENCE [LARGE SCALE GENOMIC DNA]</scope>
    <source>
        <strain evidence="3">BL36</strain>
    </source>
</reference>
<evidence type="ECO:0000313" key="2">
    <source>
        <dbReference type="EMBL" id="SFM82577.1"/>
    </source>
</evidence>
<keyword evidence="3" id="KW-1185">Reference proteome</keyword>
<dbReference type="Proteomes" id="UP000199048">
    <property type="component" value="Unassembled WGS sequence"/>
</dbReference>
<evidence type="ECO:0000256" key="1">
    <source>
        <dbReference type="SAM" id="Phobius"/>
    </source>
</evidence>
<keyword evidence="1" id="KW-1133">Transmembrane helix</keyword>
<gene>
    <name evidence="2" type="ORF">SAMN05192568_106124</name>
</gene>
<dbReference type="AlphaFoldDB" id="A0A1I4U100"/>
<organism evidence="2 3">
    <name type="scientific">Methylobacterium pseudosasicola</name>
    <dbReference type="NCBI Taxonomy" id="582667"/>
    <lineage>
        <taxon>Bacteria</taxon>
        <taxon>Pseudomonadati</taxon>
        <taxon>Pseudomonadota</taxon>
        <taxon>Alphaproteobacteria</taxon>
        <taxon>Hyphomicrobiales</taxon>
        <taxon>Methylobacteriaceae</taxon>
        <taxon>Methylobacterium</taxon>
    </lineage>
</organism>
<accession>A0A1I4U100</accession>
<dbReference type="STRING" id="582667.SAMN05192568_106124"/>
<keyword evidence="1" id="KW-0472">Membrane</keyword>
<dbReference type="EMBL" id="FOTK01000061">
    <property type="protein sequence ID" value="SFM82577.1"/>
    <property type="molecule type" value="Genomic_DNA"/>
</dbReference>
<name>A0A1I4U100_9HYPH</name>
<evidence type="ECO:0000313" key="3">
    <source>
        <dbReference type="Proteomes" id="UP000199048"/>
    </source>
</evidence>
<proteinExistence type="predicted"/>
<protein>
    <submittedName>
        <fullName evidence="2">Uncharacterized protein</fullName>
    </submittedName>
</protein>
<sequence>MIHHNPTPDAMKPTPTDIDLYARALALSHAPRQIPIHHRVLDFFYWIGIMAAFGWIFSMAIDRDPPVKQLAREIVNPSKQVRVGERLLIHGVRERLRSCEIARRWWIIDGAGRRIDFETERFDAYGPLGREEEVIGPYIPLDAMPGRGRLLGVVAYDCNPLQRALGWSIVSILSPLEFEILPRAPAP</sequence>
<feature type="transmembrane region" description="Helical" evidence="1">
    <location>
        <begin position="43"/>
        <end position="61"/>
    </location>
</feature>